<reference evidence="8 9" key="1">
    <citation type="journal article" date="2006" name="Nature">
        <title>Global trends of whole-genome duplications revealed by the ciliate Paramecium tetraurelia.</title>
        <authorList>
            <consortium name="Genoscope"/>
            <person name="Aury J.-M."/>
            <person name="Jaillon O."/>
            <person name="Duret L."/>
            <person name="Noel B."/>
            <person name="Jubin C."/>
            <person name="Porcel B.M."/>
            <person name="Segurens B."/>
            <person name="Daubin V."/>
            <person name="Anthouard V."/>
            <person name="Aiach N."/>
            <person name="Arnaiz O."/>
            <person name="Billaut A."/>
            <person name="Beisson J."/>
            <person name="Blanc I."/>
            <person name="Bouhouche K."/>
            <person name="Camara F."/>
            <person name="Duharcourt S."/>
            <person name="Guigo R."/>
            <person name="Gogendeau D."/>
            <person name="Katinka M."/>
            <person name="Keller A.-M."/>
            <person name="Kissmehl R."/>
            <person name="Klotz C."/>
            <person name="Koll F."/>
            <person name="Le Moue A."/>
            <person name="Lepere C."/>
            <person name="Malinsky S."/>
            <person name="Nowacki M."/>
            <person name="Nowak J.K."/>
            <person name="Plattner H."/>
            <person name="Poulain J."/>
            <person name="Ruiz F."/>
            <person name="Serrano V."/>
            <person name="Zagulski M."/>
            <person name="Dessen P."/>
            <person name="Betermier M."/>
            <person name="Weissenbach J."/>
            <person name="Scarpelli C."/>
            <person name="Schachter V."/>
            <person name="Sperling L."/>
            <person name="Meyer E."/>
            <person name="Cohen J."/>
            <person name="Wincker P."/>
        </authorList>
    </citation>
    <scope>NUCLEOTIDE SEQUENCE [LARGE SCALE GENOMIC DNA]</scope>
    <source>
        <strain evidence="8 9">Stock d4-2</strain>
    </source>
</reference>
<evidence type="ECO:0000256" key="1">
    <source>
        <dbReference type="ARBA" id="ARBA00022527"/>
    </source>
</evidence>
<evidence type="ECO:0000313" key="8">
    <source>
        <dbReference type="EMBL" id="CAK63535.1"/>
    </source>
</evidence>
<evidence type="ECO:0000313" key="9">
    <source>
        <dbReference type="Proteomes" id="UP000000600"/>
    </source>
</evidence>
<proteinExistence type="predicted"/>
<evidence type="ECO:0000256" key="4">
    <source>
        <dbReference type="ARBA" id="ARBA00022777"/>
    </source>
</evidence>
<dbReference type="GO" id="GO:0007165">
    <property type="term" value="P:signal transduction"/>
    <property type="evidence" value="ECO:0000318"/>
    <property type="project" value="GO_Central"/>
</dbReference>
<dbReference type="Pfam" id="PF00069">
    <property type="entry name" value="Pkinase"/>
    <property type="match status" value="1"/>
</dbReference>
<evidence type="ECO:0000256" key="3">
    <source>
        <dbReference type="ARBA" id="ARBA00022741"/>
    </source>
</evidence>
<dbReference type="HOGENOM" id="CLU_427944_0_0_1"/>
<dbReference type="eggNOG" id="KOG0583">
    <property type="taxonomic scope" value="Eukaryota"/>
</dbReference>
<feature type="coiled-coil region" evidence="6">
    <location>
        <begin position="555"/>
        <end position="619"/>
    </location>
</feature>
<dbReference type="GO" id="GO:0005524">
    <property type="term" value="F:ATP binding"/>
    <property type="evidence" value="ECO:0007669"/>
    <property type="project" value="UniProtKB-KW"/>
</dbReference>
<keyword evidence="6" id="KW-0175">Coiled coil</keyword>
<dbReference type="PROSITE" id="PS50011">
    <property type="entry name" value="PROTEIN_KINASE_DOM"/>
    <property type="match status" value="1"/>
</dbReference>
<dbReference type="EMBL" id="CT868026">
    <property type="protein sequence ID" value="CAK63535.1"/>
    <property type="molecule type" value="Genomic_DNA"/>
</dbReference>
<dbReference type="SUPFAM" id="SSF56112">
    <property type="entry name" value="Protein kinase-like (PK-like)"/>
    <property type="match status" value="1"/>
</dbReference>
<dbReference type="STRING" id="5888.A0BYB8"/>
<dbReference type="InParanoid" id="A0BYB8"/>
<dbReference type="PANTHER" id="PTHR24346">
    <property type="entry name" value="MAP/MICROTUBULE AFFINITY-REGULATING KINASE"/>
    <property type="match status" value="1"/>
</dbReference>
<dbReference type="Proteomes" id="UP000000600">
    <property type="component" value="Unassembled WGS sequence"/>
</dbReference>
<dbReference type="InterPro" id="IPR011009">
    <property type="entry name" value="Kinase-like_dom_sf"/>
</dbReference>
<dbReference type="PANTHER" id="PTHR24346:SF82">
    <property type="entry name" value="KP78A-RELATED"/>
    <property type="match status" value="1"/>
</dbReference>
<keyword evidence="2" id="KW-0808">Transferase</keyword>
<keyword evidence="5" id="KW-0067">ATP-binding</keyword>
<evidence type="ECO:0000256" key="6">
    <source>
        <dbReference type="SAM" id="Coils"/>
    </source>
</evidence>
<dbReference type="OMA" id="DFYFELC"/>
<dbReference type="InterPro" id="IPR000719">
    <property type="entry name" value="Prot_kinase_dom"/>
</dbReference>
<feature type="domain" description="Protein kinase" evidence="7">
    <location>
        <begin position="21"/>
        <end position="312"/>
    </location>
</feature>
<keyword evidence="9" id="KW-1185">Reference proteome</keyword>
<keyword evidence="4" id="KW-0418">Kinase</keyword>
<protein>
    <recommendedName>
        <fullName evidence="7">Protein kinase domain-containing protein</fullName>
    </recommendedName>
</protein>
<sequence length="640" mass="76332">MSLIYQGQKTFVKKVEICKINNLEIVLGSGGQATVYKAMMTIQQSDQTERQIDIALKRILLPKSNNFRQRMSELIKREQSVYRSIKSPYIIKLYGTNLNYQKKRLEDLEYLDFYFELCDGCLAELIRDRDKGIDVPLTEESALEIFESVVEVELLLEKSSFMRSTTVYQGLFHRDINVKNILFKKKKHKIEVKVCDFGVANYEYDQLNPNNRIDLTQKVGTLSFTSPENILQQIYNSQKNEAWSLGVLLFCLLTGLSYYKNVLHLFNNNNDHHKLIEKMQIQRYTKELLINLLQIDPEKRWAYDEIVSSKWYTLFGQKKCKILERIEPTLKFRQKCFNELSLKLIEYNQFIDQNKQQSLEFQIPQDLLLITIKNYELWSWKQLEKYSGSYCYEFQSQEEIAEQTACKDEIKSYEKNLIRITQELRDFFLQITSNQNQKHENQEKTKYEVRKEEAMKIQQFWSKIICNSTTTSHYKPDALYYYMHLFEEMEQKLLSRLSIFLIQNHYNPINFKPSSLNKIPVQISKLQNISEAFSQTLVQKEILIKQNLEQLVAQNSKDNQDKVTIEKKLSQLKEEVDELKIQVDECTATIKQKQKILQILEQQKQLQTILKMLKEIKQKFNRYYYWKKEVEYLQIFQNDN</sequence>
<keyword evidence="1" id="KW-0723">Serine/threonine-protein kinase</keyword>
<dbReference type="AlphaFoldDB" id="A0BYB8"/>
<evidence type="ECO:0000256" key="2">
    <source>
        <dbReference type="ARBA" id="ARBA00022679"/>
    </source>
</evidence>
<evidence type="ECO:0000259" key="7">
    <source>
        <dbReference type="PROSITE" id="PS50011"/>
    </source>
</evidence>
<dbReference type="RefSeq" id="XP_001430933.1">
    <property type="nucleotide sequence ID" value="XM_001430896.1"/>
</dbReference>
<dbReference type="OrthoDB" id="312098at2759"/>
<dbReference type="GeneID" id="5016717"/>
<name>A0BYB8_PARTE</name>
<organism evidence="8 9">
    <name type="scientific">Paramecium tetraurelia</name>
    <dbReference type="NCBI Taxonomy" id="5888"/>
    <lineage>
        <taxon>Eukaryota</taxon>
        <taxon>Sar</taxon>
        <taxon>Alveolata</taxon>
        <taxon>Ciliophora</taxon>
        <taxon>Intramacronucleata</taxon>
        <taxon>Oligohymenophorea</taxon>
        <taxon>Peniculida</taxon>
        <taxon>Parameciidae</taxon>
        <taxon>Paramecium</taxon>
    </lineage>
</organism>
<keyword evidence="3" id="KW-0547">Nucleotide-binding</keyword>
<dbReference type="Gene3D" id="1.10.510.10">
    <property type="entry name" value="Transferase(Phosphotransferase) domain 1"/>
    <property type="match status" value="1"/>
</dbReference>
<dbReference type="KEGG" id="ptm:GSPATT00033388001"/>
<gene>
    <name evidence="8" type="ORF">GSPATT00033388001</name>
</gene>
<accession>A0BYB8</accession>
<dbReference type="GO" id="GO:0004674">
    <property type="term" value="F:protein serine/threonine kinase activity"/>
    <property type="evidence" value="ECO:0000318"/>
    <property type="project" value="GO_Central"/>
</dbReference>
<evidence type="ECO:0000256" key="5">
    <source>
        <dbReference type="ARBA" id="ARBA00022840"/>
    </source>
</evidence>